<feature type="compositionally biased region" description="Basic and acidic residues" evidence="1">
    <location>
        <begin position="245"/>
        <end position="255"/>
    </location>
</feature>
<dbReference type="Proteomes" id="UP001369815">
    <property type="component" value="Unassembled WGS sequence"/>
</dbReference>
<dbReference type="Pfam" id="PF22586">
    <property type="entry name" value="ANCHR-like_BBOX"/>
    <property type="match status" value="1"/>
</dbReference>
<feature type="compositionally biased region" description="Polar residues" evidence="1">
    <location>
        <begin position="106"/>
        <end position="116"/>
    </location>
</feature>
<dbReference type="SUPFAM" id="SSF57845">
    <property type="entry name" value="B-box zinc-binding domain"/>
    <property type="match status" value="1"/>
</dbReference>
<sequence length="413" mass="44786">MTDLPGSDRTLLERLNALKPSTVNLSPSSKSVAASTIEHAKPLSKEDALSERLKSLRNQPDNKTHATSGSEISHKGEEAIASPSPKPPSQPHPRPESSGAGAGADATQSLSTTENANGDEDPLLYTDDQTLEELLADLESDQQWVEEVLAEDEHRRVTALLQELGDAADTSEDLEKDLRPRKSHDKNEDENSSDDDDSDGERMTRETDEVLAQTIDEVEHDKANKVPPQPDPSTASPSRTVKPSAKGDEATDERANTLGPNESEPFSLPAVPLDFQDQHPPDRTEAEAEVAQDDADFAASISSRMAALKVNTPGGDSDGPDLPSVPADIDPLGLPSAPTFAPADRPAPGLIKRFGFTDEDQKTWCVVCLEDGAIRCLDCDGDIYCARCWKEMHVGPSAGYDERGHRWEKFVRR</sequence>
<evidence type="ECO:0000313" key="2">
    <source>
        <dbReference type="EMBL" id="KAK6949235.1"/>
    </source>
</evidence>
<name>A0AAX6M9A9_9PEZI</name>
<dbReference type="CDD" id="cd19817">
    <property type="entry name" value="Bbox1_ANCHR-like"/>
    <property type="match status" value="1"/>
</dbReference>
<feature type="compositionally biased region" description="Acidic residues" evidence="1">
    <location>
        <begin position="190"/>
        <end position="199"/>
    </location>
</feature>
<organism evidence="2 3">
    <name type="scientific">Daldinia eschscholtzii</name>
    <dbReference type="NCBI Taxonomy" id="292717"/>
    <lineage>
        <taxon>Eukaryota</taxon>
        <taxon>Fungi</taxon>
        <taxon>Dikarya</taxon>
        <taxon>Ascomycota</taxon>
        <taxon>Pezizomycotina</taxon>
        <taxon>Sordariomycetes</taxon>
        <taxon>Xylariomycetidae</taxon>
        <taxon>Xylariales</taxon>
        <taxon>Hypoxylaceae</taxon>
        <taxon>Daldinia</taxon>
    </lineage>
</organism>
<dbReference type="AlphaFoldDB" id="A0AAX6M9A9"/>
<dbReference type="PANTHER" id="PTHR46603">
    <property type="entry name" value="ABSCISSION/NOCUT CHECKPOINT REGULATOR"/>
    <property type="match status" value="1"/>
</dbReference>
<feature type="region of interest" description="Disordered" evidence="1">
    <location>
        <begin position="160"/>
        <end position="290"/>
    </location>
</feature>
<proteinExistence type="predicted"/>
<gene>
    <name evidence="2" type="ORF">Daesc_009309</name>
</gene>
<feature type="compositionally biased region" description="Basic and acidic residues" evidence="1">
    <location>
        <begin position="276"/>
        <end position="286"/>
    </location>
</feature>
<evidence type="ECO:0000313" key="3">
    <source>
        <dbReference type="Proteomes" id="UP001369815"/>
    </source>
</evidence>
<reference evidence="2 3" key="1">
    <citation type="journal article" date="2024" name="Front Chem Biol">
        <title>Unveiling the potential of Daldinia eschscholtzii MFLUCC 19-0629 through bioactivity and bioinformatics studies for enhanced sustainable agriculture production.</title>
        <authorList>
            <person name="Brooks S."/>
            <person name="Weaver J.A."/>
            <person name="Klomchit A."/>
            <person name="Alharthi S.A."/>
            <person name="Onlamun T."/>
            <person name="Nurani R."/>
            <person name="Vong T.K."/>
            <person name="Alberti F."/>
            <person name="Greco C."/>
        </authorList>
    </citation>
    <scope>NUCLEOTIDE SEQUENCE [LARGE SCALE GENOMIC DNA]</scope>
    <source>
        <strain evidence="2">MFLUCC 19-0629</strain>
    </source>
</reference>
<comment type="caution">
    <text evidence="2">The sequence shown here is derived from an EMBL/GenBank/DDBJ whole genome shotgun (WGS) entry which is preliminary data.</text>
</comment>
<feature type="compositionally biased region" description="Polar residues" evidence="1">
    <location>
        <begin position="232"/>
        <end position="241"/>
    </location>
</feature>
<feature type="compositionally biased region" description="Polar residues" evidence="1">
    <location>
        <begin position="20"/>
        <end position="34"/>
    </location>
</feature>
<dbReference type="InterPro" id="IPR044553">
    <property type="entry name" value="Bbox1_ANCHR"/>
</dbReference>
<evidence type="ECO:0008006" key="4">
    <source>
        <dbReference type="Google" id="ProtNLM"/>
    </source>
</evidence>
<feature type="region of interest" description="Disordered" evidence="1">
    <location>
        <begin position="20"/>
        <end position="130"/>
    </location>
</feature>
<feature type="compositionally biased region" description="Basic and acidic residues" evidence="1">
    <location>
        <begin position="176"/>
        <end position="189"/>
    </location>
</feature>
<protein>
    <recommendedName>
        <fullName evidence="4">Abscission/NoCut checkpoint regulator</fullName>
    </recommendedName>
</protein>
<evidence type="ECO:0000256" key="1">
    <source>
        <dbReference type="SAM" id="MobiDB-lite"/>
    </source>
</evidence>
<dbReference type="PANTHER" id="PTHR46603:SF1">
    <property type="entry name" value="ABSCISSION_NOCUT CHECKPOINT REGULATOR"/>
    <property type="match status" value="1"/>
</dbReference>
<accession>A0AAX6M9A9</accession>
<keyword evidence="3" id="KW-1185">Reference proteome</keyword>
<feature type="compositionally biased region" description="Basic and acidic residues" evidence="1">
    <location>
        <begin position="38"/>
        <end position="64"/>
    </location>
</feature>
<dbReference type="EMBL" id="JBANMG010000009">
    <property type="protein sequence ID" value="KAK6949235.1"/>
    <property type="molecule type" value="Genomic_DNA"/>
</dbReference>